<sequence>MHAPLALACAAFLFLSAFALPYATPAPAPRALPMSPALAVRQCATGNQPYFPAGIPSCVACEPEWSGISSCANAAPAFEDWKSMLFNPISFVDAIKCSCTDTFSSAFPQCLDCFVQTNQCEEYLGVPSLEANTSTILDGIRSICALGSGIFGGVAASQSSAGLNYTYTGVPSQGYPTTTSIGPGGLDYGSAQGASGAAVLTKGAYALAATLVAAGLGVASVI</sequence>
<gene>
    <name evidence="2" type="ORF">DMC30DRAFT_442605</name>
</gene>
<keyword evidence="3" id="KW-1185">Reference proteome</keyword>
<dbReference type="Proteomes" id="UP000311382">
    <property type="component" value="Unassembled WGS sequence"/>
</dbReference>
<dbReference type="OrthoDB" id="3361196at2759"/>
<feature type="signal peptide" evidence="1">
    <location>
        <begin position="1"/>
        <end position="19"/>
    </location>
</feature>
<name>A0A5C5FTG5_9BASI</name>
<proteinExistence type="predicted"/>
<dbReference type="AlphaFoldDB" id="A0A5C5FTG5"/>
<dbReference type="EMBL" id="SOZI01000093">
    <property type="protein sequence ID" value="TNY19502.1"/>
    <property type="molecule type" value="Genomic_DNA"/>
</dbReference>
<evidence type="ECO:0000313" key="3">
    <source>
        <dbReference type="Proteomes" id="UP000311382"/>
    </source>
</evidence>
<evidence type="ECO:0008006" key="4">
    <source>
        <dbReference type="Google" id="ProtNLM"/>
    </source>
</evidence>
<evidence type="ECO:0000256" key="1">
    <source>
        <dbReference type="SAM" id="SignalP"/>
    </source>
</evidence>
<organism evidence="2 3">
    <name type="scientific">Rhodotorula diobovata</name>
    <dbReference type="NCBI Taxonomy" id="5288"/>
    <lineage>
        <taxon>Eukaryota</taxon>
        <taxon>Fungi</taxon>
        <taxon>Dikarya</taxon>
        <taxon>Basidiomycota</taxon>
        <taxon>Pucciniomycotina</taxon>
        <taxon>Microbotryomycetes</taxon>
        <taxon>Sporidiobolales</taxon>
        <taxon>Sporidiobolaceae</taxon>
        <taxon>Rhodotorula</taxon>
    </lineage>
</organism>
<reference evidence="2 3" key="1">
    <citation type="submission" date="2019-03" db="EMBL/GenBank/DDBJ databases">
        <title>Rhodosporidium diobovatum UCD-FST 08-225 genome sequencing, assembly, and annotation.</title>
        <authorList>
            <person name="Fakankun I.U."/>
            <person name="Fristensky B."/>
            <person name="Levin D.B."/>
        </authorList>
    </citation>
    <scope>NUCLEOTIDE SEQUENCE [LARGE SCALE GENOMIC DNA]</scope>
    <source>
        <strain evidence="2 3">UCD-FST 08-225</strain>
    </source>
</reference>
<evidence type="ECO:0000313" key="2">
    <source>
        <dbReference type="EMBL" id="TNY19502.1"/>
    </source>
</evidence>
<protein>
    <recommendedName>
        <fullName evidence="4">Proteophosphoglycan ppg4</fullName>
    </recommendedName>
</protein>
<accession>A0A5C5FTG5</accession>
<dbReference type="STRING" id="5288.A0A5C5FTG5"/>
<comment type="caution">
    <text evidence="2">The sequence shown here is derived from an EMBL/GenBank/DDBJ whole genome shotgun (WGS) entry which is preliminary data.</text>
</comment>
<feature type="chain" id="PRO_5022778192" description="Proteophosphoglycan ppg4" evidence="1">
    <location>
        <begin position="20"/>
        <end position="222"/>
    </location>
</feature>
<keyword evidence="1" id="KW-0732">Signal</keyword>